<dbReference type="Proteomes" id="UP000091820">
    <property type="component" value="Unassembled WGS sequence"/>
</dbReference>
<keyword evidence="1" id="KW-1133">Transmembrane helix</keyword>
<evidence type="ECO:0000256" key="1">
    <source>
        <dbReference type="SAM" id="Phobius"/>
    </source>
</evidence>
<dbReference type="VEuPathDB" id="VectorBase:GBRI025129"/>
<evidence type="ECO:0000313" key="3">
    <source>
        <dbReference type="Proteomes" id="UP000091820"/>
    </source>
</evidence>
<dbReference type="EnsemblMetazoa" id="GBRI025129-RA">
    <property type="protein sequence ID" value="GBRI025129-PA"/>
    <property type="gene ID" value="GBRI025129"/>
</dbReference>
<proteinExistence type="predicted"/>
<sequence>MTRSSNVDSSKTKEKYLTENTFTFDGAIFKPKWCHLKTTNASAITAFSLKNNNNNNNSKLAKATYLYYQRLEIYNVHRYFVLAQWLYSLCDKDTINAKSQTDVQRSGPSVVQINICVDKMVVVVVVVVVGTVPALPEVAATLWVDSGDTASMSGWLAGWLAGRLAGWLAGWLAFVFAIK</sequence>
<accession>A0A1A9WMK0</accession>
<keyword evidence="1" id="KW-0472">Membrane</keyword>
<reference evidence="2" key="2">
    <citation type="submission" date="2020-05" db="UniProtKB">
        <authorList>
            <consortium name="EnsemblMetazoa"/>
        </authorList>
    </citation>
    <scope>IDENTIFICATION</scope>
    <source>
        <strain evidence="2">IAEA</strain>
    </source>
</reference>
<name>A0A1A9WMK0_9MUSC</name>
<keyword evidence="3" id="KW-1185">Reference proteome</keyword>
<reference evidence="3" key="1">
    <citation type="submission" date="2014-03" db="EMBL/GenBank/DDBJ databases">
        <authorList>
            <person name="Aksoy S."/>
            <person name="Warren W."/>
            <person name="Wilson R.K."/>
        </authorList>
    </citation>
    <scope>NUCLEOTIDE SEQUENCE [LARGE SCALE GENOMIC DNA]</scope>
    <source>
        <strain evidence="3">IAEA</strain>
    </source>
</reference>
<dbReference type="AlphaFoldDB" id="A0A1A9WMK0"/>
<protein>
    <submittedName>
        <fullName evidence="2">Uncharacterized protein</fullName>
    </submittedName>
</protein>
<feature type="transmembrane region" description="Helical" evidence="1">
    <location>
        <begin position="121"/>
        <end position="144"/>
    </location>
</feature>
<evidence type="ECO:0000313" key="2">
    <source>
        <dbReference type="EnsemblMetazoa" id="GBRI025129-PA"/>
    </source>
</evidence>
<keyword evidence="1" id="KW-0812">Transmembrane</keyword>
<feature type="transmembrane region" description="Helical" evidence="1">
    <location>
        <begin position="156"/>
        <end position="178"/>
    </location>
</feature>
<organism evidence="2 3">
    <name type="scientific">Glossina brevipalpis</name>
    <dbReference type="NCBI Taxonomy" id="37001"/>
    <lineage>
        <taxon>Eukaryota</taxon>
        <taxon>Metazoa</taxon>
        <taxon>Ecdysozoa</taxon>
        <taxon>Arthropoda</taxon>
        <taxon>Hexapoda</taxon>
        <taxon>Insecta</taxon>
        <taxon>Pterygota</taxon>
        <taxon>Neoptera</taxon>
        <taxon>Endopterygota</taxon>
        <taxon>Diptera</taxon>
        <taxon>Brachycera</taxon>
        <taxon>Muscomorpha</taxon>
        <taxon>Hippoboscoidea</taxon>
        <taxon>Glossinidae</taxon>
        <taxon>Glossina</taxon>
    </lineage>
</organism>